<dbReference type="STRING" id="2004952.A0A2C5Z3G5"/>
<feature type="region of interest" description="Disordered" evidence="1">
    <location>
        <begin position="100"/>
        <end position="152"/>
    </location>
</feature>
<dbReference type="InterPro" id="IPR000210">
    <property type="entry name" value="BTB/POZ_dom"/>
</dbReference>
<dbReference type="AlphaFoldDB" id="A0A2C5Z3G5"/>
<feature type="domain" description="BTB" evidence="2">
    <location>
        <begin position="7"/>
        <end position="74"/>
    </location>
</feature>
<feature type="compositionally biased region" description="Acidic residues" evidence="1">
    <location>
        <begin position="124"/>
        <end position="134"/>
    </location>
</feature>
<dbReference type="CDD" id="cd18186">
    <property type="entry name" value="BTB_POZ_ZBTB_KLHL-like"/>
    <property type="match status" value="1"/>
</dbReference>
<evidence type="ECO:0000313" key="3">
    <source>
        <dbReference type="EMBL" id="PHH75567.1"/>
    </source>
</evidence>
<name>A0A2C5Z3G5_9HYPO</name>
<accession>A0A2C5Z3G5</accession>
<sequence>MKSGDFSDLAFSCNEEKFKVHKNVVCGQSPVIKAALSKTFEEGHSNVIKMHDFEPRIVKSFIEFLYTGNYGIPKEGEEDNRSDNDGGHHVAKVDAVATVGDVAGGDDGQDGDDGHDGHIGDDGHDSDEDVEGDEDKGGKEDESEVADAQPRMTRDLATHIKVNSIGDYYGVTNLVSLANSNIGDLIQDAAENDDSATWVMNLPSAIELAVNTGIVRVFQRS</sequence>
<dbReference type="OrthoDB" id="6359816at2759"/>
<dbReference type="Proteomes" id="UP000226431">
    <property type="component" value="Unassembled WGS sequence"/>
</dbReference>
<dbReference type="PANTHER" id="PTHR47843:SF5">
    <property type="entry name" value="BTB_POZ DOMAIN PROTEIN"/>
    <property type="match status" value="1"/>
</dbReference>
<dbReference type="PROSITE" id="PS50097">
    <property type="entry name" value="BTB"/>
    <property type="match status" value="1"/>
</dbReference>
<dbReference type="Gene3D" id="3.30.710.10">
    <property type="entry name" value="Potassium Channel Kv1.1, Chain A"/>
    <property type="match status" value="1"/>
</dbReference>
<dbReference type="InterPro" id="IPR011333">
    <property type="entry name" value="SKP1/BTB/POZ_sf"/>
</dbReference>
<dbReference type="SUPFAM" id="SSF54695">
    <property type="entry name" value="POZ domain"/>
    <property type="match status" value="1"/>
</dbReference>
<organism evidence="3 4">
    <name type="scientific">Ophiocordyceps camponoti-rufipedis</name>
    <dbReference type="NCBI Taxonomy" id="2004952"/>
    <lineage>
        <taxon>Eukaryota</taxon>
        <taxon>Fungi</taxon>
        <taxon>Dikarya</taxon>
        <taxon>Ascomycota</taxon>
        <taxon>Pezizomycotina</taxon>
        <taxon>Sordariomycetes</taxon>
        <taxon>Hypocreomycetidae</taxon>
        <taxon>Hypocreales</taxon>
        <taxon>Ophiocordycipitaceae</taxon>
        <taxon>Ophiocordyceps</taxon>
    </lineage>
</organism>
<evidence type="ECO:0000256" key="1">
    <source>
        <dbReference type="SAM" id="MobiDB-lite"/>
    </source>
</evidence>
<keyword evidence="4" id="KW-1185">Reference proteome</keyword>
<dbReference type="EMBL" id="NJES01000209">
    <property type="protein sequence ID" value="PHH75567.1"/>
    <property type="molecule type" value="Genomic_DNA"/>
</dbReference>
<evidence type="ECO:0000313" key="4">
    <source>
        <dbReference type="Proteomes" id="UP000226431"/>
    </source>
</evidence>
<evidence type="ECO:0000259" key="2">
    <source>
        <dbReference type="PROSITE" id="PS50097"/>
    </source>
</evidence>
<proteinExistence type="predicted"/>
<gene>
    <name evidence="3" type="ORF">CDD80_2268</name>
</gene>
<reference evidence="3 4" key="1">
    <citation type="submission" date="2017-06" db="EMBL/GenBank/DDBJ databases">
        <title>Ant-infecting Ophiocordyceps genomes reveal a high diversity of potential behavioral manipulation genes and a possible major role for enterotoxins.</title>
        <authorList>
            <person name="De Bekker C."/>
            <person name="Evans H.C."/>
            <person name="Brachmann A."/>
            <person name="Hughes D.P."/>
        </authorList>
    </citation>
    <scope>NUCLEOTIDE SEQUENCE [LARGE SCALE GENOMIC DNA]</scope>
    <source>
        <strain evidence="3 4">Map16</strain>
    </source>
</reference>
<dbReference type="SMART" id="SM00225">
    <property type="entry name" value="BTB"/>
    <property type="match status" value="1"/>
</dbReference>
<comment type="caution">
    <text evidence="3">The sequence shown here is derived from an EMBL/GenBank/DDBJ whole genome shotgun (WGS) entry which is preliminary data.</text>
</comment>
<protein>
    <recommendedName>
        <fullName evidence="2">BTB domain-containing protein</fullName>
    </recommendedName>
</protein>
<feature type="compositionally biased region" description="Basic and acidic residues" evidence="1">
    <location>
        <begin position="112"/>
        <end position="123"/>
    </location>
</feature>
<dbReference type="PANTHER" id="PTHR47843">
    <property type="entry name" value="BTB DOMAIN-CONTAINING PROTEIN-RELATED"/>
    <property type="match status" value="1"/>
</dbReference>
<dbReference type="Pfam" id="PF00651">
    <property type="entry name" value="BTB"/>
    <property type="match status" value="1"/>
</dbReference>